<proteinExistence type="inferred from homology"/>
<evidence type="ECO:0000256" key="1">
    <source>
        <dbReference type="ARBA" id="ARBA00034117"/>
    </source>
</evidence>
<name>A0A4Q1XSG2_ENTFL</name>
<comment type="similarity">
    <text evidence="1">In the N-terminal section; belongs to the LXG family.</text>
</comment>
<organism evidence="2 3">
    <name type="scientific">Enterococcus faecalis</name>
    <name type="common">Streptococcus faecalis</name>
    <dbReference type="NCBI Taxonomy" id="1351"/>
    <lineage>
        <taxon>Bacteria</taxon>
        <taxon>Bacillati</taxon>
        <taxon>Bacillota</taxon>
        <taxon>Bacilli</taxon>
        <taxon>Lactobacillales</taxon>
        <taxon>Enterococcaceae</taxon>
        <taxon>Enterococcus</taxon>
    </lineage>
</organism>
<dbReference type="InterPro" id="IPR006829">
    <property type="entry name" value="LXG_dom"/>
</dbReference>
<comment type="caution">
    <text evidence="2">The sequence shown here is derived from an EMBL/GenBank/DDBJ whole genome shotgun (WGS) entry which is preliminary data.</text>
</comment>
<dbReference type="Proteomes" id="UP000305511">
    <property type="component" value="Unassembled WGS sequence"/>
</dbReference>
<evidence type="ECO:0000313" key="3">
    <source>
        <dbReference type="Proteomes" id="UP000305511"/>
    </source>
</evidence>
<gene>
    <name evidence="2" type="ORF">EY666_18440</name>
</gene>
<dbReference type="AlphaFoldDB" id="A0A4Q1XSG2"/>
<dbReference type="RefSeq" id="WP_071646680.1">
    <property type="nucleotide sequence ID" value="NZ_CP018004.2"/>
</dbReference>
<dbReference type="EMBL" id="SIYF01000641">
    <property type="protein sequence ID" value="TKK61469.1"/>
    <property type="molecule type" value="Genomic_DNA"/>
</dbReference>
<evidence type="ECO:0000313" key="2">
    <source>
        <dbReference type="EMBL" id="TKK61469.1"/>
    </source>
</evidence>
<sequence>MGLIYSSSDSDAIKSSLATNLSIARTAVSNLNSGSQQLIAAIDGQTLAGAAYTAGKGLFSELVIPTIKRVSSAVDNVQRDLNTFSSADSFIASEGYLEEDNLNEQLTLCKSSKTALENAERTANMIANALPEPLLSEMIRGMQRDFARRAQDCQKDIQRIEKKLNKLREFNGKTSGLFQESLAEFKLAMQGIMVLNGTTIHADGSYTLPSGVDKSWFNQIKPKAKEQIATNNSNAFLELYTQVKQLMNPLTSGKTDNMKRMEQLLAMYPKALVDKLMKNDEFWMLADKLPSKVRIKLINGLEKYKAFGQAIAHGKWIPKIDTLGKGYQWFSKMTNPIKTYVSESLKHSKFVQSAKSWGVAKGLGTAAQVATYAQLGVTFVSSAVNEYGKTGSIGKGVIGGAIDTVKSIGPLEGATLGAAIGTAIPVVGNVAGAVIGFGLGMLNKGVQFRWPSGYDNFKNSIYDVYDKSTKDIGKAVEQKVDTVKHVYRDIQQVGKSIGKTLSSVEIPKVSFNW</sequence>
<accession>A0A4Q1XSG2</accession>
<protein>
    <submittedName>
        <fullName evidence="2">Uncharacterized protein</fullName>
    </submittedName>
</protein>
<dbReference type="PROSITE" id="PS51756">
    <property type="entry name" value="LXG"/>
    <property type="match status" value="1"/>
</dbReference>
<reference evidence="2 3" key="1">
    <citation type="submission" date="2019-02" db="EMBL/GenBank/DDBJ databases">
        <title>Bacteria dissemination in different level of health care in South Africa: the effectiveness of infections prevention and control.</title>
        <authorList>
            <person name="Shobo C."/>
            <person name="Amoako D.G."/>
            <person name="Allam M."/>
            <person name="Ismail A."/>
            <person name="Bester L.A."/>
            <person name="Essack S.Y."/>
        </authorList>
    </citation>
    <scope>NUCLEOTIDE SEQUENCE [LARGE SCALE GENOMIC DNA]</scope>
    <source>
        <strain evidence="2 3">2SIL2</strain>
    </source>
</reference>